<comment type="caution">
    <text evidence="1">The sequence shown here is derived from an EMBL/GenBank/DDBJ whole genome shotgun (WGS) entry which is preliminary data.</text>
</comment>
<sequence length="259" mass="27392">MRAALDACAARLAGSDPERFAAVMAAPVERRAHLIALYAFNLELARAPWVTSEPMLAEMRVQWWADAVEEIFAGQLPRAHEVVAPLAAAVHETDLPRAPFETLIEARRMDARAEPVADAPDRLWRYLADTGGALMALAAHALGQGALAGLARDYGTIAGAAGYIRALPALEQAGRRALPGSGADAVRELAETALARLDALSRAMPVPRAARPAFIAGGPARAILTAAKADPQAALEGRLALSEFRRRAALLKAGLTGRF</sequence>
<dbReference type="SUPFAM" id="SSF48576">
    <property type="entry name" value="Terpenoid synthases"/>
    <property type="match status" value="1"/>
</dbReference>
<proteinExistence type="predicted"/>
<protein>
    <submittedName>
        <fullName evidence="1">Squalene/phytoene synthase family protein</fullName>
    </submittedName>
</protein>
<evidence type="ECO:0000313" key="2">
    <source>
        <dbReference type="Proteomes" id="UP000572377"/>
    </source>
</evidence>
<gene>
    <name evidence="1" type="ORF">HMH01_11005</name>
</gene>
<dbReference type="EMBL" id="JABFBC010000002">
    <property type="protein sequence ID" value="NNU80965.1"/>
    <property type="molecule type" value="Genomic_DNA"/>
</dbReference>
<dbReference type="AlphaFoldDB" id="A0A849L3R4"/>
<dbReference type="InterPro" id="IPR008949">
    <property type="entry name" value="Isoprenoid_synthase_dom_sf"/>
</dbReference>
<dbReference type="Pfam" id="PF00494">
    <property type="entry name" value="SQS_PSY"/>
    <property type="match status" value="1"/>
</dbReference>
<evidence type="ECO:0000313" key="1">
    <source>
        <dbReference type="EMBL" id="NNU80965.1"/>
    </source>
</evidence>
<keyword evidence="2" id="KW-1185">Reference proteome</keyword>
<dbReference type="Gene3D" id="1.10.600.10">
    <property type="entry name" value="Farnesyl Diphosphate Synthase"/>
    <property type="match status" value="1"/>
</dbReference>
<organism evidence="1 2">
    <name type="scientific">Halovulum dunhuangense</name>
    <dbReference type="NCBI Taxonomy" id="1505036"/>
    <lineage>
        <taxon>Bacteria</taxon>
        <taxon>Pseudomonadati</taxon>
        <taxon>Pseudomonadota</taxon>
        <taxon>Alphaproteobacteria</taxon>
        <taxon>Rhodobacterales</taxon>
        <taxon>Paracoccaceae</taxon>
        <taxon>Halovulum</taxon>
    </lineage>
</organism>
<accession>A0A849L3R4</accession>
<dbReference type="Proteomes" id="UP000572377">
    <property type="component" value="Unassembled WGS sequence"/>
</dbReference>
<name>A0A849L3R4_9RHOB</name>
<dbReference type="InterPro" id="IPR002060">
    <property type="entry name" value="Squ/phyt_synthse"/>
</dbReference>
<reference evidence="1 2" key="1">
    <citation type="submission" date="2020-05" db="EMBL/GenBank/DDBJ databases">
        <title>Gimesia benthica sp. nov., a novel planctomycete isolated from a deep-sea water sample of the Northwest Indian Ocean.</title>
        <authorList>
            <person name="Wang J."/>
            <person name="Ruan C."/>
            <person name="Song L."/>
            <person name="Zhu Y."/>
            <person name="Li A."/>
            <person name="Zheng X."/>
            <person name="Wang L."/>
            <person name="Lu Z."/>
            <person name="Huang Y."/>
            <person name="Du W."/>
            <person name="Zhou Y."/>
            <person name="Huang L."/>
            <person name="Dai X."/>
        </authorList>
    </citation>
    <scope>NUCLEOTIDE SEQUENCE [LARGE SCALE GENOMIC DNA]</scope>
    <source>
        <strain evidence="1 2">YYQ-30</strain>
    </source>
</reference>